<sequence length="122" mass="14348">MQLVYSRIIASRIQKKDKIQKHFSYVTYSRVPRNMPKTVPRWLVGVFAFTVDFHSTVTFFFKTLQRQSNQWSQRGHLPPVSPLLKPVEVRRFFSGVFRSRRVTRARDENARSVSPEKLPIGP</sequence>
<organism evidence="1 2">
    <name type="scientific">Caerostris extrusa</name>
    <name type="common">Bark spider</name>
    <name type="synonym">Caerostris bankana</name>
    <dbReference type="NCBI Taxonomy" id="172846"/>
    <lineage>
        <taxon>Eukaryota</taxon>
        <taxon>Metazoa</taxon>
        <taxon>Ecdysozoa</taxon>
        <taxon>Arthropoda</taxon>
        <taxon>Chelicerata</taxon>
        <taxon>Arachnida</taxon>
        <taxon>Araneae</taxon>
        <taxon>Araneomorphae</taxon>
        <taxon>Entelegynae</taxon>
        <taxon>Araneoidea</taxon>
        <taxon>Araneidae</taxon>
        <taxon>Caerostris</taxon>
    </lineage>
</organism>
<dbReference type="Proteomes" id="UP001054945">
    <property type="component" value="Unassembled WGS sequence"/>
</dbReference>
<protein>
    <submittedName>
        <fullName evidence="1">Uncharacterized protein</fullName>
    </submittedName>
</protein>
<accession>A0AAV4Q5S1</accession>
<dbReference type="EMBL" id="BPLR01005751">
    <property type="protein sequence ID" value="GIY04800.1"/>
    <property type="molecule type" value="Genomic_DNA"/>
</dbReference>
<dbReference type="AlphaFoldDB" id="A0AAV4Q5S1"/>
<gene>
    <name evidence="1" type="ORF">CEXT_16671</name>
</gene>
<reference evidence="1 2" key="1">
    <citation type="submission" date="2021-06" db="EMBL/GenBank/DDBJ databases">
        <title>Caerostris extrusa draft genome.</title>
        <authorList>
            <person name="Kono N."/>
            <person name="Arakawa K."/>
        </authorList>
    </citation>
    <scope>NUCLEOTIDE SEQUENCE [LARGE SCALE GENOMIC DNA]</scope>
</reference>
<comment type="caution">
    <text evidence="1">The sequence shown here is derived from an EMBL/GenBank/DDBJ whole genome shotgun (WGS) entry which is preliminary data.</text>
</comment>
<evidence type="ECO:0000313" key="1">
    <source>
        <dbReference type="EMBL" id="GIY04800.1"/>
    </source>
</evidence>
<proteinExistence type="predicted"/>
<keyword evidence="2" id="KW-1185">Reference proteome</keyword>
<name>A0AAV4Q5S1_CAEEX</name>
<evidence type="ECO:0000313" key="2">
    <source>
        <dbReference type="Proteomes" id="UP001054945"/>
    </source>
</evidence>